<evidence type="ECO:0000256" key="14">
    <source>
        <dbReference type="PROSITE-ProRule" id="PRU00076"/>
    </source>
</evidence>
<evidence type="ECO:0000256" key="12">
    <source>
        <dbReference type="ARBA" id="ARBA00023157"/>
    </source>
</evidence>
<keyword evidence="10 18" id="KW-1133">Transmembrane helix</keyword>
<feature type="domain" description="EGF-like" evidence="20">
    <location>
        <begin position="3420"/>
        <end position="3456"/>
    </location>
</feature>
<dbReference type="PROSITE" id="PS50825">
    <property type="entry name" value="HYR"/>
    <property type="match status" value="2"/>
</dbReference>
<dbReference type="InterPro" id="IPR049883">
    <property type="entry name" value="NOTCH1_EGF-like"/>
</dbReference>
<dbReference type="InterPro" id="IPR023415">
    <property type="entry name" value="LDLR_class-A_CS"/>
</dbReference>
<dbReference type="SUPFAM" id="SSF56436">
    <property type="entry name" value="C-type lectin-like"/>
    <property type="match status" value="1"/>
</dbReference>
<feature type="domain" description="EGF-like" evidence="20">
    <location>
        <begin position="3152"/>
        <end position="3188"/>
    </location>
</feature>
<reference evidence="24" key="3">
    <citation type="submission" date="2023-05" db="EMBL/GenBank/DDBJ databases">
        <authorList>
            <person name="Smith C.H."/>
        </authorList>
    </citation>
    <scope>NUCLEOTIDE SEQUENCE</scope>
    <source>
        <strain evidence="24">CHS0354</strain>
        <tissue evidence="24">Mantle</tissue>
    </source>
</reference>
<gene>
    <name evidence="24" type="ORF">CHS0354_025531</name>
</gene>
<dbReference type="Gene3D" id="2.10.50.10">
    <property type="entry name" value="Tumor Necrosis Factor Receptor, subunit A, domain 2"/>
    <property type="match status" value="6"/>
</dbReference>
<feature type="domain" description="C-type lectin" evidence="21">
    <location>
        <begin position="56"/>
        <end position="185"/>
    </location>
</feature>
<dbReference type="PANTHER" id="PTHR45836:SF23">
    <property type="entry name" value="NEUROGENIC LOCUS NOTCH HOMOLOG PROTEIN 1"/>
    <property type="match status" value="1"/>
</dbReference>
<dbReference type="InterPro" id="IPR002172">
    <property type="entry name" value="LDrepeatLR_classA_rpt"/>
</dbReference>
<dbReference type="InterPro" id="IPR013032">
    <property type="entry name" value="EGF-like_CS"/>
</dbReference>
<evidence type="ECO:0000256" key="1">
    <source>
        <dbReference type="ARBA" id="ARBA00004479"/>
    </source>
</evidence>
<evidence type="ECO:0000256" key="10">
    <source>
        <dbReference type="ARBA" id="ARBA00022989"/>
    </source>
</evidence>
<reference evidence="24" key="1">
    <citation type="journal article" date="2021" name="Genome Biol. Evol.">
        <title>A High-Quality Reference Genome for a Parasitic Bivalve with Doubly Uniparental Inheritance (Bivalvia: Unionida).</title>
        <authorList>
            <person name="Smith C.H."/>
        </authorList>
    </citation>
    <scope>NUCLEOTIDE SEQUENCE</scope>
    <source>
        <strain evidence="24">CHS0354</strain>
    </source>
</reference>
<feature type="domain" description="EGF-like" evidence="20">
    <location>
        <begin position="801"/>
        <end position="844"/>
    </location>
</feature>
<feature type="domain" description="EGF-like" evidence="20">
    <location>
        <begin position="4266"/>
        <end position="4301"/>
    </location>
</feature>
<feature type="disulfide bond" evidence="16">
    <location>
        <begin position="933"/>
        <end position="960"/>
    </location>
</feature>
<dbReference type="FunFam" id="2.10.25.10:FF:000368">
    <property type="entry name" value="Delta-like 3 (Drosophila), isoform CRA_b"/>
    <property type="match status" value="1"/>
</dbReference>
<feature type="domain" description="Sushi" evidence="23">
    <location>
        <begin position="626"/>
        <end position="682"/>
    </location>
</feature>
<comment type="caution">
    <text evidence="24">The sequence shown here is derived from an EMBL/GenBank/DDBJ whole genome shotgun (WGS) entry which is preliminary data.</text>
</comment>
<feature type="domain" description="EGF-like" evidence="20">
    <location>
        <begin position="3382"/>
        <end position="3418"/>
    </location>
</feature>
<dbReference type="SMART" id="SM00042">
    <property type="entry name" value="CUB"/>
    <property type="match status" value="3"/>
</dbReference>
<dbReference type="SUPFAM" id="SSF57196">
    <property type="entry name" value="EGF/Laminin"/>
    <property type="match status" value="12"/>
</dbReference>
<feature type="domain" description="Sushi" evidence="23">
    <location>
        <begin position="743"/>
        <end position="801"/>
    </location>
</feature>
<evidence type="ECO:0000256" key="3">
    <source>
        <dbReference type="ARBA" id="ARBA00022536"/>
    </source>
</evidence>
<dbReference type="InterPro" id="IPR009030">
    <property type="entry name" value="Growth_fac_rcpt_cys_sf"/>
</dbReference>
<feature type="domain" description="EGF-like" evidence="20">
    <location>
        <begin position="4226"/>
        <end position="4261"/>
    </location>
</feature>
<evidence type="ECO:0000256" key="15">
    <source>
        <dbReference type="PROSITE-ProRule" id="PRU00124"/>
    </source>
</evidence>
<evidence type="ECO:0000256" key="11">
    <source>
        <dbReference type="ARBA" id="ARBA00023136"/>
    </source>
</evidence>
<keyword evidence="5" id="KW-0732">Signal</keyword>
<feature type="region of interest" description="Disordered" evidence="17">
    <location>
        <begin position="1925"/>
        <end position="2059"/>
    </location>
</feature>
<evidence type="ECO:0000256" key="5">
    <source>
        <dbReference type="ARBA" id="ARBA00022729"/>
    </source>
</evidence>
<dbReference type="InterPro" id="IPR000152">
    <property type="entry name" value="EGF-type_Asp/Asn_hydroxyl_site"/>
</dbReference>
<feature type="disulfide bond" evidence="14">
    <location>
        <begin position="4291"/>
        <end position="4300"/>
    </location>
</feature>
<evidence type="ECO:0000313" key="24">
    <source>
        <dbReference type="EMBL" id="KAK3593640.1"/>
    </source>
</evidence>
<dbReference type="PROSITE" id="PS50026">
    <property type="entry name" value="EGF_3"/>
    <property type="match status" value="17"/>
</dbReference>
<feature type="disulfide bond" evidence="14">
    <location>
        <begin position="3140"/>
        <end position="3149"/>
    </location>
</feature>
<evidence type="ECO:0000259" key="22">
    <source>
        <dbReference type="PROSITE" id="PS50825"/>
    </source>
</evidence>
<feature type="disulfide bond" evidence="14">
    <location>
        <begin position="3042"/>
        <end position="3052"/>
    </location>
</feature>
<dbReference type="PANTHER" id="PTHR45836">
    <property type="entry name" value="SLIT HOMOLOG"/>
    <property type="match status" value="1"/>
</dbReference>
<feature type="disulfide bond" evidence="14">
    <location>
        <begin position="3446"/>
        <end position="3455"/>
    </location>
</feature>
<dbReference type="SUPFAM" id="SSF49854">
    <property type="entry name" value="Spermadhesin, CUB domain"/>
    <property type="match status" value="3"/>
</dbReference>
<dbReference type="PROSITE" id="PS50923">
    <property type="entry name" value="SUSHI"/>
    <property type="match status" value="8"/>
</dbReference>
<dbReference type="PROSITE" id="PS50068">
    <property type="entry name" value="LDLRA_2"/>
    <property type="match status" value="1"/>
</dbReference>
<feature type="disulfide bond" evidence="14">
    <location>
        <begin position="3370"/>
        <end position="3379"/>
    </location>
</feature>
<comment type="subcellular location">
    <subcellularLocation>
        <location evidence="1">Membrane</location>
        <topology evidence="1">Single-pass type I membrane protein</topology>
    </subcellularLocation>
</comment>
<keyword evidence="4 18" id="KW-0812">Transmembrane</keyword>
<feature type="disulfide bond" evidence="15">
    <location>
        <begin position="209"/>
        <end position="224"/>
    </location>
</feature>
<feature type="domain" description="EGF-like" evidence="20">
    <location>
        <begin position="3190"/>
        <end position="3226"/>
    </location>
</feature>
<dbReference type="PROSITE" id="PS50041">
    <property type="entry name" value="C_TYPE_LECTIN_2"/>
    <property type="match status" value="1"/>
</dbReference>
<dbReference type="InterPro" id="IPR035976">
    <property type="entry name" value="Sushi/SCR/CCP_sf"/>
</dbReference>
<evidence type="ECO:0000259" key="21">
    <source>
        <dbReference type="PROSITE" id="PS50041"/>
    </source>
</evidence>
<dbReference type="Pfam" id="PF12661">
    <property type="entry name" value="hEGF"/>
    <property type="match status" value="5"/>
</dbReference>
<feature type="disulfide bond" evidence="16">
    <location>
        <begin position="712"/>
        <end position="739"/>
    </location>
</feature>
<feature type="compositionally biased region" description="Polar residues" evidence="17">
    <location>
        <begin position="1351"/>
        <end position="1367"/>
    </location>
</feature>
<dbReference type="PROSITE" id="PS01209">
    <property type="entry name" value="LDLRA_1"/>
    <property type="match status" value="1"/>
</dbReference>
<feature type="domain" description="CUB" evidence="19">
    <location>
        <begin position="229"/>
        <end position="337"/>
    </location>
</feature>
<feature type="domain" description="HYR" evidence="22">
    <location>
        <begin position="3726"/>
        <end position="3806"/>
    </location>
</feature>
<dbReference type="InterPro" id="IPR000742">
    <property type="entry name" value="EGF"/>
</dbReference>
<evidence type="ECO:0000259" key="23">
    <source>
        <dbReference type="PROSITE" id="PS50923"/>
    </source>
</evidence>
<dbReference type="InterPro" id="IPR000859">
    <property type="entry name" value="CUB_dom"/>
</dbReference>
<feature type="domain" description="Sushi" evidence="23">
    <location>
        <begin position="963"/>
        <end position="1029"/>
    </location>
</feature>
<reference evidence="24" key="2">
    <citation type="journal article" date="2021" name="Genome Biol. Evol.">
        <title>Developing a high-quality reference genome for a parasitic bivalve with doubly uniparental inheritance (Bivalvia: Unionida).</title>
        <authorList>
            <person name="Smith C.H."/>
        </authorList>
    </citation>
    <scope>NUCLEOTIDE SEQUENCE</scope>
    <source>
        <strain evidence="24">CHS0354</strain>
        <tissue evidence="24">Mantle</tissue>
    </source>
</reference>
<feature type="domain" description="EGF-like" evidence="20">
    <location>
        <begin position="3269"/>
        <end position="3304"/>
    </location>
</feature>
<evidence type="ECO:0000259" key="20">
    <source>
        <dbReference type="PROSITE" id="PS50026"/>
    </source>
</evidence>
<dbReference type="InterPro" id="IPR000436">
    <property type="entry name" value="Sushi_SCR_CCP_dom"/>
</dbReference>
<feature type="disulfide bond" evidence="14">
    <location>
        <begin position="3332"/>
        <end position="3341"/>
    </location>
</feature>
<feature type="domain" description="Sushi" evidence="23">
    <location>
        <begin position="2598"/>
        <end position="2662"/>
    </location>
</feature>
<feature type="disulfide bond" evidence="16">
    <location>
        <begin position="596"/>
        <end position="623"/>
    </location>
</feature>
<dbReference type="SMART" id="SM00192">
    <property type="entry name" value="LDLa"/>
    <property type="match status" value="1"/>
</dbReference>
<dbReference type="InterPro" id="IPR001881">
    <property type="entry name" value="EGF-like_Ca-bd_dom"/>
</dbReference>
<feature type="compositionally biased region" description="Low complexity" evidence="17">
    <location>
        <begin position="1869"/>
        <end position="1902"/>
    </location>
</feature>
<dbReference type="FunFam" id="2.10.25.10:FF:000143">
    <property type="entry name" value="Protein crumbs 1"/>
    <property type="match status" value="1"/>
</dbReference>
<comment type="caution">
    <text evidence="14">Lacks conserved residue(s) required for the propagation of feature annotation.</text>
</comment>
<dbReference type="Pfam" id="PF00084">
    <property type="entry name" value="Sushi"/>
    <property type="match status" value="8"/>
</dbReference>
<feature type="disulfide bond" evidence="14">
    <location>
        <begin position="3178"/>
        <end position="3187"/>
    </location>
</feature>
<feature type="disulfide bond" evidence="14">
    <location>
        <begin position="3216"/>
        <end position="3225"/>
    </location>
</feature>
<evidence type="ECO:0000256" key="16">
    <source>
        <dbReference type="PROSITE-ProRule" id="PRU00302"/>
    </source>
</evidence>
<dbReference type="CDD" id="cd00112">
    <property type="entry name" value="LDLa"/>
    <property type="match status" value="1"/>
</dbReference>
<feature type="region of interest" description="Disordered" evidence="17">
    <location>
        <begin position="1793"/>
        <end position="1848"/>
    </location>
</feature>
<dbReference type="SUPFAM" id="SSF57424">
    <property type="entry name" value="LDL receptor-like module"/>
    <property type="match status" value="1"/>
</dbReference>
<dbReference type="PROSITE" id="PS00022">
    <property type="entry name" value="EGF_1"/>
    <property type="match status" value="14"/>
</dbReference>
<dbReference type="FunFam" id="2.10.25.10:FF:000472">
    <property type="entry name" value="Uncharacterized protein, isoform A"/>
    <property type="match status" value="1"/>
</dbReference>
<feature type="transmembrane region" description="Helical" evidence="18">
    <location>
        <begin position="4315"/>
        <end position="4336"/>
    </location>
</feature>
<dbReference type="FunFam" id="2.10.25.10:FF:000279">
    <property type="entry name" value="Neurogenic locus notch 1"/>
    <property type="match status" value="1"/>
</dbReference>
<dbReference type="GO" id="GO:0007219">
    <property type="term" value="P:Notch signaling pathway"/>
    <property type="evidence" value="ECO:0007669"/>
    <property type="project" value="UniProtKB-KW"/>
</dbReference>
<dbReference type="SUPFAM" id="SSF57184">
    <property type="entry name" value="Growth factor receptor domain"/>
    <property type="match status" value="3"/>
</dbReference>
<dbReference type="GO" id="GO:0007411">
    <property type="term" value="P:axon guidance"/>
    <property type="evidence" value="ECO:0007669"/>
    <property type="project" value="TreeGrafter"/>
</dbReference>
<dbReference type="InterPro" id="IPR024731">
    <property type="entry name" value="NELL2-like_EGF"/>
</dbReference>
<feature type="compositionally biased region" description="Low complexity" evidence="17">
    <location>
        <begin position="1805"/>
        <end position="1832"/>
    </location>
</feature>
<dbReference type="FunFam" id="2.10.25.10:FF:000122">
    <property type="entry name" value="Protein crumbs homolog 2"/>
    <property type="match status" value="2"/>
</dbReference>
<evidence type="ECO:0000256" key="9">
    <source>
        <dbReference type="ARBA" id="ARBA00022976"/>
    </source>
</evidence>
<dbReference type="PROSITE" id="PS01187">
    <property type="entry name" value="EGF_CA"/>
    <property type="match status" value="7"/>
</dbReference>
<sequence>MGTVRYRQTTWINGIYIVCLLGCISLAVEEFQHEFGIQLYEKNISWIQCPEGWTKIGIECIKVETEATSYDEAETVCESYGGHLVKIRGFNLNKVIGETAKEVLLAKAFGSTRAWIGFYRNVDGNYMWSDGHVGEEMEGFWTEGQIIQFVSGIRRCGAIETNGSLYGPNRWHLDKCEQKLPFVCQTIPCVKGQFRCADGQKCIIQTAKCDGLSDCQDGSDEMNCTKAQCMGVLDTPESTFQSPNFPGKYPSYADCRWKVIAPIGSKVQLNFTFFQTEESYDVVKFYDGLSTSDDLIGSFSGSVRPDSIVSSSNFLLIRFISDQDVEMSGFSAKWTSVTSEKCGGNLTAMRKLQWFTSPNYPRNYPNNILCDWIITAPEQDRVVTIQIEDFLVEEPLDWLEVHEHGGFEEDDLILLLSGNQTVFRNIVSYGRQIFIRFRTSLKNSSRGFNVTYQSGCGSLIVKGYGELYSPGYRLRASSYPNDINCTWTIEDPKGRALTLVFHNFSTEVNFDAMMVFNDSSYSSHAASGPFSGVKNEIVIHSSTGHFLINFVSDGQVSRSGWSASFSYDCTNVFPIPENAQVSQNSSWYGAKINYSCDIGFVINGPIPRVCDIGGVWRTPSPSCSAVVCGSPGTVKNGSLVRVNNNSYGGIAEYECDQGFQIDGNYSIVCGTEGWTPLPQCIAVRCPKLKVPSNGRLLSPNMYIFGARAEFRCIDGYRLIGASYILCLMNGQWSDNETSCERNVTCQELTILHGMVNSSGPVMYRTVIQVTCLPGYEIKGDSNILTCNEAGYYDRTVPTCQDIDECSQNNRTCGFDNHCINTIGSYWCQCATGYQLVPGTTSHCADVNECLINNGGCEHICENYNGSYSCSCQNHYRLYEADNITIFDGRILVPGETCLVSCPAVKIKNGSIFANSSQAADHSFYYPTVVRILCIPGWVPDGEYTIQCQANGTWSSNVTQCKVGTCEQLPNISYGTISYNDSLKFGSLATYNCDPDYRLEGSRWRLCYSGFDSKGKTKYQWTGSEPICSSVKWYPPPALINGRVVYSTTEYGSVANYSCQCGYQLRGSTTRTYLKYGLWSNEEIVCIAKTCPRAGAPMKGNIVNQQNIYPVGSLVQNQCNAGFELQDNRPLLCNFDPGSEEGDLPYLHMLISLRLKPSPPTVIINCMAPYAEKIIANLKPNISQLSVHCDAIVKVLVDLQKNYTVAEDNVNKIKVVLKLQLTLLEHVTQASKGCNCVDSIKTYINSYIELYIPYLTITDIDNCPAVELNPKNMDVVGMEWKCPAKQTMDLPADVQCEGQVPVCQHSVQDCKPSLPPLTNIYTSTSTSVATRVQSATTSTMTLPTTTDGSTTEGFYSTSTSQFNSAATTSDDKRGSTSDATTSHTSKGTVSTTVSLTGASSSSTSSMTSDAALPMSTIQDMTTAGMTTTVTTFLGTKTTETKSTTGATATSLSSKSTMMTITADDDTETPMENITSSRTSLRASSAAAVSTTLAPTTLMTAGVSTTTFTVTQGSSTIKRTTVLLTSTVDTTYTPITSSSTMKTSICPAVESFQSSTTYSNSALTSTVVPGLGENLLSQSATSPGQNGDDGSETPVFVLQTETFMSITPNHSADCEKQLNDLISGIVQTIMNCLIENRNRSCKYGYNLHYMDTHGNITIKNDQMNISVPFKVLDDDPSIHSVENCKEDIQVILNHTAVTLLATIPAMMNANCSIRIVFNPNHFQITYAKWTCGVGYQYDNKTRLCQTCTECPSETSPTTTSSLPITSSSSFSLTRTTDSYSTNSTSLVSTVELTSFSTSKSGTTQPESTVTSTATKSVLSSTSSPSTTSVLTTKPDQLPSTVSATTQHSSSVTTTITVQPTLSTTSEASKLSSMATSSLLPSPTTAATTRPPSPTTTSSTKVSTTRISITTQFQSTTPISTQFTTTIKSTNPASLTSTTTTQPSSTTSRTTWVPTTTQSTQTSSATSKSSQVPTTTHQTQPSSTTSKSSQVPTTTQPTQPSSTTSISSQVPTTTQSTQTSSTTSISSQIPTTTQSTQSSSTTSKSSQVPTTTQPTQPSSAVMTSISKTATAFTGTTFSPVTSMVTSSTQILTTATTSLTTRSFSVCSIEKSSANVTLSIPQSPEHIPLKEIAFHSIVRSEGLVASCKIEYETSLKAILYPRQQDAVNLEPSINRGCVNNSIFISLESSVHSVTLSGNQVIINFIIRLVPSSDFNISNGYSTCVGIFLLCALQNGSIFGITEVNTSSTCPPLNLTSTTHVLDSYSDICIKGTYNNVTKLCEEAVTTTTQQPFSCYSCNSVSNDTNCVTYTPCSGVQNTCQTEVRYNKSQKTVSITKTCQENQTCNTNQENKNCVSTNGAPVCFYCCYRSLCNNQTVINEAIFKGKSLQMEGAISTQISGLSDSVKPKDAVKARRKRDLQIASPAWNSSVPVCRDITPPKFIDCPNSILINVGNSGLLPVDVKLPNVMDNSGGTVFMNVIYPINFTSPYLFKQNTTMTIEAYDVNRNMATCTISIILKDVLPPELICPSEVVYIKVDTSDGMVNLDYNWSSLGINISDAVHLEYSPQPLERISLLESILVTIKAYDQSANEAICNFYIFGLPNGCPNWSLITPQHGIKSCNHNMDSSSVICVMTCDKGYRFVDSATNYTCTENGTWVPHNHVPDCVGGHYPYQEVFTAWNFSVPYISSYNNCSIPLTFEQKLLELFKENCTEAVNVTASNIDIQIRDTVSGKVAYIESKVQFSSVQRLNSFPCGTRGFLTPTLPHVVLLTPCGNLTLLSISNISSQEVCPEGFVKLSAVENSTIYCYPCTAGMYAETDQCKPCPPGFYQDLVHQTDCKPCPNGTSTVSSYTKNINGCLKYCGSGFFSKTGLVPCSLCPRGTFQNIHGSNSCVPCPGNKTTRAPGAVSQENCSEPCRQGSYSSTGLEPCNLCPRHYYSETPGAVTCQECSPGLATLLDGTESVKDCKKIFFCDINSCTNNASCIEFDRYYTCQCQPGFTGIYCEININECASNPCVNGGTCQDHVNRFRCICPLGYTGSNCERDIDECASSPCKYGICLDGSNMFTCVCYDGFEGYLCDINKDDCVNNQCQNGGQCVDLVGGYTCNCTGTEFIAPHCVNMSSLCDEKLCANGGTCTETNNSFLCLCPEGFYGQFCHMVDDLCASLPCQNGGLCLQSGKEILCECKAGYTGTKCDHDLDDCAKKPCLNGATCRDLPNGFSCSCIHGFTGVLCEDDIYNNCANYSCNQTNTLHCQDTGPGFTCTCRPGWKGVQCDVEINECQSNPCVHGTCHDHLHGYICTCTEGYAGPNCTVDIDECTSSPCLNRGHCNDGQNQFSCVCQAGFTGSMCEIDINECENSPCLNGGSCIDLVNRYYCRCTTLWTGSQCEIRRDICTSLPCAQGATCNNSETGFLCHCPKGYTGTLCDTEINECFPDPCQHNGTCVDQLNNYTCYCATGYYGNNCQHVVDDCSTSNPCKNGGSCTSTIDGLICQCSVNYTGYMCEKVKSGSFDLQFFNDSKATSKPPARELIQISQLSICLWVRFDEPGGNGIFLTVSSASRNDTVQSMQLLIFHNRGIVVSLFPNVPSYNITVNQLNNGMWRHLCLTWSNSDTGTVRVFLDASNGSVMLHHTGYGGGQILHGWYQVEVGQVQLKNKVPLFKGKVSQVNIYSSQLQSETIAAMATNCHGDSYYGNLWSWKEFDIYQPDDRFIIRPSSCGDMGCPSGFRGAMCSIPIDKSPPVVEHCPEDIKVVSLDRLNQVSWSQPVFSDDVGVAKIEQTAHGTGTYSYGQYDIVYTAFDHDGNSATCNFRVYVTPRYCEIPSPPLNGASDCGYWSQGQYCRIKCLGNNDFTESTALLYKCGKEGFWDPPRGRVFRFPPCSEISDPSISLHGSLTLMGPDNCPDDKKSNVTRSVYQVLAQLSLGSECACDLSAINVVCSSNQQSGGRRKRETGSSEYKVYFNFTFNSGKVDSAINQIQSYVKEGKFDMQEFTLDISQTVFKKQLSCNPDQVLNFNNKCVYCQPGTFQNNTSGSCELCPLGYYSAKEKQLNCSKCPEGQTTESVGATSETDCYRVCSVGYFWDRVRRLCEWCEVGQYQDVIGQTSCKPCPNGKTTPTEGSSSIQQCTYNCSKGYEINPLGGCRPCPKGTYKDQIDLEQCQSCPFGFTTESDRTISLESCSLVSCPAGQYRNNNNTCLPCLQGTYQPLADQTGCLPCGKGQTTPSSGAISKETCIIGSVDECLLGIDDCHSEAECTNSEGLYNCECKLGFTGNGTYCKDNCAGYCGQNGQCYKNNSGSPLCQCAKGYSGLRCEKYIGTFEELTTGQIAGIGIGLAVGLLIILVIWLSLCRMKKRKYKAVLADKLGVPRLHRSELTSGFPAYAVVNNPTFEASPGGSEDNLGSLTSYYHTDWRRSVYASVEESDGTWGSKPAFSSEGSLGRISFF</sequence>
<feature type="disulfide bond" evidence="14">
    <location>
        <begin position="3238"/>
        <end position="3255"/>
    </location>
</feature>
<keyword evidence="7" id="KW-0221">Differentiation</keyword>
<feature type="region of interest" description="Disordered" evidence="17">
    <location>
        <begin position="1331"/>
        <end position="1409"/>
    </location>
</feature>
<feature type="domain" description="CUB" evidence="19">
    <location>
        <begin position="456"/>
        <end position="568"/>
    </location>
</feature>
<dbReference type="Pfam" id="PF07645">
    <property type="entry name" value="EGF_CA"/>
    <property type="match status" value="1"/>
</dbReference>
<dbReference type="EMBL" id="JAEAOA010001521">
    <property type="protein sequence ID" value="KAK3593640.1"/>
    <property type="molecule type" value="Genomic_DNA"/>
</dbReference>
<dbReference type="GO" id="GO:0005886">
    <property type="term" value="C:plasma membrane"/>
    <property type="evidence" value="ECO:0007669"/>
    <property type="project" value="TreeGrafter"/>
</dbReference>
<feature type="domain" description="Sushi" evidence="23">
    <location>
        <begin position="899"/>
        <end position="962"/>
    </location>
</feature>
<feature type="compositionally biased region" description="Low complexity" evidence="17">
    <location>
        <begin position="1379"/>
        <end position="1407"/>
    </location>
</feature>
<dbReference type="InterPro" id="IPR016187">
    <property type="entry name" value="CTDL_fold"/>
</dbReference>
<dbReference type="InterPro" id="IPR035914">
    <property type="entry name" value="Sperma_CUB_dom_sf"/>
</dbReference>
<proteinExistence type="predicted"/>
<organism evidence="24 25">
    <name type="scientific">Potamilus streckersoni</name>
    <dbReference type="NCBI Taxonomy" id="2493646"/>
    <lineage>
        <taxon>Eukaryota</taxon>
        <taxon>Metazoa</taxon>
        <taxon>Spiralia</taxon>
        <taxon>Lophotrochozoa</taxon>
        <taxon>Mollusca</taxon>
        <taxon>Bivalvia</taxon>
        <taxon>Autobranchia</taxon>
        <taxon>Heteroconchia</taxon>
        <taxon>Palaeoheterodonta</taxon>
        <taxon>Unionida</taxon>
        <taxon>Unionoidea</taxon>
        <taxon>Unionidae</taxon>
        <taxon>Ambleminae</taxon>
        <taxon>Lampsilini</taxon>
        <taxon>Potamilus</taxon>
    </lineage>
</organism>
<keyword evidence="11 18" id="KW-0472">Membrane</keyword>
<dbReference type="GO" id="GO:0005509">
    <property type="term" value="F:calcium ion binding"/>
    <property type="evidence" value="ECO:0007669"/>
    <property type="project" value="InterPro"/>
</dbReference>
<evidence type="ECO:0000256" key="6">
    <source>
        <dbReference type="ARBA" id="ARBA00022737"/>
    </source>
</evidence>
<feature type="disulfide bond" evidence="14">
    <location>
        <begin position="2988"/>
        <end position="2997"/>
    </location>
</feature>
<dbReference type="Pfam" id="PF00431">
    <property type="entry name" value="CUB"/>
    <property type="match status" value="3"/>
</dbReference>
<evidence type="ECO:0000256" key="18">
    <source>
        <dbReference type="SAM" id="Phobius"/>
    </source>
</evidence>
<feature type="disulfide bond" evidence="14">
    <location>
        <begin position="3294"/>
        <end position="3303"/>
    </location>
</feature>
<dbReference type="Pfam" id="PF00057">
    <property type="entry name" value="Ldl_recept_a"/>
    <property type="match status" value="1"/>
</dbReference>
<dbReference type="FunFam" id="2.10.25.10:FF:000005">
    <property type="entry name" value="Fibrillin 2"/>
    <property type="match status" value="1"/>
</dbReference>
<feature type="domain" description="Sushi" evidence="23">
    <location>
        <begin position="567"/>
        <end position="625"/>
    </location>
</feature>
<dbReference type="Gene3D" id="2.10.25.10">
    <property type="entry name" value="Laminin"/>
    <property type="match status" value="17"/>
</dbReference>
<feature type="domain" description="EGF-like" evidence="20">
    <location>
        <begin position="3229"/>
        <end position="3267"/>
    </location>
</feature>
<feature type="domain" description="EGF-like" evidence="20">
    <location>
        <begin position="3114"/>
        <end position="3150"/>
    </location>
</feature>
<dbReference type="SUPFAM" id="SSF57535">
    <property type="entry name" value="Complement control module/SCR domain"/>
    <property type="match status" value="8"/>
</dbReference>
<evidence type="ECO:0000256" key="4">
    <source>
        <dbReference type="ARBA" id="ARBA00022692"/>
    </source>
</evidence>
<dbReference type="FunFam" id="2.10.25.10:FF:000031">
    <property type="entry name" value="neurogenic locus notch homolog protein 3"/>
    <property type="match status" value="1"/>
</dbReference>
<dbReference type="PROSITE" id="PS01186">
    <property type="entry name" value="EGF_2"/>
    <property type="match status" value="12"/>
</dbReference>
<dbReference type="FunFam" id="2.10.25.10:FF:000123">
    <property type="entry name" value="Crumbs homolog 1 (Drosophila)"/>
    <property type="match status" value="1"/>
</dbReference>
<dbReference type="Pfam" id="PF00008">
    <property type="entry name" value="EGF"/>
    <property type="match status" value="7"/>
</dbReference>
<feature type="disulfide bond" evidence="14">
    <location>
        <begin position="3257"/>
        <end position="3266"/>
    </location>
</feature>
<feature type="disulfide bond" evidence="14">
    <location>
        <begin position="3273"/>
        <end position="3283"/>
    </location>
</feature>
<feature type="disulfide bond" evidence="16">
    <location>
        <begin position="1058"/>
        <end position="1085"/>
    </location>
</feature>
<feature type="disulfide bond" evidence="14">
    <location>
        <begin position="3408"/>
        <end position="3417"/>
    </location>
</feature>
<dbReference type="InterPro" id="IPR011641">
    <property type="entry name" value="Tyr-kin_ephrin_A/B_rcpt-like"/>
</dbReference>
<dbReference type="Pfam" id="PF07699">
    <property type="entry name" value="Ephrin_rec_like"/>
    <property type="match status" value="7"/>
</dbReference>
<dbReference type="CDD" id="cd00054">
    <property type="entry name" value="EGF_CA"/>
    <property type="match status" value="14"/>
</dbReference>
<feature type="disulfide bond" evidence="14">
    <location>
        <begin position="3026"/>
        <end position="3035"/>
    </location>
</feature>
<feature type="domain" description="EGF-like" evidence="20">
    <location>
        <begin position="3075"/>
        <end position="3112"/>
    </location>
</feature>
<dbReference type="PROSITE" id="PS01180">
    <property type="entry name" value="CUB"/>
    <property type="match status" value="3"/>
</dbReference>
<dbReference type="Pfam" id="PF14670">
    <property type="entry name" value="FXa_inhibition"/>
    <property type="match status" value="1"/>
</dbReference>
<dbReference type="Gene3D" id="2.60.120.290">
    <property type="entry name" value="Spermadhesin, CUB domain"/>
    <property type="match status" value="3"/>
</dbReference>
<feature type="disulfide bond" evidence="14">
    <location>
        <begin position="3485"/>
        <end position="3494"/>
    </location>
</feature>
<feature type="domain" description="HYR" evidence="22">
    <location>
        <begin position="2429"/>
        <end position="2514"/>
    </location>
</feature>
<dbReference type="SMART" id="SM00032">
    <property type="entry name" value="CCP"/>
    <property type="match status" value="10"/>
</dbReference>
<protein>
    <submittedName>
        <fullName evidence="24">Uncharacterized protein</fullName>
    </submittedName>
</protein>
<feature type="compositionally biased region" description="Polar residues" evidence="17">
    <location>
        <begin position="1835"/>
        <end position="1848"/>
    </location>
</feature>
<feature type="domain" description="CUB" evidence="19">
    <location>
        <begin position="342"/>
        <end position="455"/>
    </location>
</feature>
<dbReference type="PROSITE" id="PS00010">
    <property type="entry name" value="ASX_HYDROXYL"/>
    <property type="match status" value="11"/>
</dbReference>
<dbReference type="CDD" id="cd00041">
    <property type="entry name" value="CUB"/>
    <property type="match status" value="3"/>
</dbReference>
<evidence type="ECO:0000256" key="8">
    <source>
        <dbReference type="ARBA" id="ARBA00022843"/>
    </source>
</evidence>
<dbReference type="SMART" id="SM01411">
    <property type="entry name" value="Ephrin_rec_like"/>
    <property type="match status" value="7"/>
</dbReference>
<feature type="region of interest" description="Disordered" evidence="17">
    <location>
        <begin position="1862"/>
        <end position="1902"/>
    </location>
</feature>
<feature type="domain" description="EGF-like" evidence="20">
    <location>
        <begin position="3000"/>
        <end position="3036"/>
    </location>
</feature>
<feature type="domain" description="EGF-like" evidence="20">
    <location>
        <begin position="3458"/>
        <end position="3495"/>
    </location>
</feature>
<dbReference type="SMART" id="SM00034">
    <property type="entry name" value="CLECT"/>
    <property type="match status" value="1"/>
</dbReference>
<dbReference type="Gene3D" id="2.10.70.10">
    <property type="entry name" value="Complement Module, domain 1"/>
    <property type="match status" value="9"/>
</dbReference>
<feature type="domain" description="Sushi" evidence="23">
    <location>
        <begin position="683"/>
        <end position="741"/>
    </location>
</feature>
<name>A0AAE0VYH6_9BIVA</name>
<dbReference type="FunFam" id="2.60.120.290:FF:000013">
    <property type="entry name" value="Membrane frizzled-related protein"/>
    <property type="match status" value="1"/>
</dbReference>
<keyword evidence="6" id="KW-0677">Repeat</keyword>
<dbReference type="SUPFAM" id="SSF49899">
    <property type="entry name" value="Concanavalin A-like lectins/glucanases"/>
    <property type="match status" value="1"/>
</dbReference>
<feature type="domain" description="EGF-like" evidence="20">
    <location>
        <begin position="3344"/>
        <end position="3380"/>
    </location>
</feature>
<keyword evidence="8" id="KW-0832">Ubl conjugation</keyword>
<feature type="disulfide bond" evidence="14">
    <location>
        <begin position="4269"/>
        <end position="4279"/>
    </location>
</feature>
<dbReference type="SMART" id="SM00181">
    <property type="entry name" value="EGF"/>
    <property type="match status" value="20"/>
</dbReference>
<dbReference type="InterPro" id="IPR051355">
    <property type="entry name" value="Notch/Slit_guidance"/>
</dbReference>
<dbReference type="InterPro" id="IPR018097">
    <property type="entry name" value="EGF_Ca-bd_CS"/>
</dbReference>
<evidence type="ECO:0000256" key="13">
    <source>
        <dbReference type="ARBA" id="ARBA00023180"/>
    </source>
</evidence>
<dbReference type="FunFam" id="2.10.25.10:FF:000038">
    <property type="entry name" value="Fibrillin 2"/>
    <property type="match status" value="1"/>
</dbReference>
<feature type="domain" description="EGF-like" evidence="20">
    <location>
        <begin position="3306"/>
        <end position="3342"/>
    </location>
</feature>
<feature type="compositionally biased region" description="Low complexity" evidence="17">
    <location>
        <begin position="1333"/>
        <end position="1350"/>
    </location>
</feature>
<feature type="compositionally biased region" description="Low complexity" evidence="17">
    <location>
        <begin position="1925"/>
        <end position="2056"/>
    </location>
</feature>
<keyword evidence="9" id="KW-0914">Notch signaling pathway</keyword>
<evidence type="ECO:0000259" key="19">
    <source>
        <dbReference type="PROSITE" id="PS01180"/>
    </source>
</evidence>
<dbReference type="GO" id="GO:0009986">
    <property type="term" value="C:cell surface"/>
    <property type="evidence" value="ECO:0007669"/>
    <property type="project" value="TreeGrafter"/>
</dbReference>
<dbReference type="Gene3D" id="2.60.120.200">
    <property type="match status" value="1"/>
</dbReference>
<feature type="disulfide bond" evidence="14">
    <location>
        <begin position="3063"/>
        <end position="3072"/>
    </location>
</feature>
<evidence type="ECO:0000256" key="7">
    <source>
        <dbReference type="ARBA" id="ARBA00022782"/>
    </source>
</evidence>
<dbReference type="InterPro" id="IPR016186">
    <property type="entry name" value="C-type_lectin-like/link_sf"/>
</dbReference>
<feature type="domain" description="EGF-like" evidence="20">
    <location>
        <begin position="3038"/>
        <end position="3073"/>
    </location>
</feature>
<dbReference type="Pfam" id="PF02494">
    <property type="entry name" value="HYR"/>
    <property type="match status" value="1"/>
</dbReference>
<dbReference type="Gene3D" id="4.10.400.10">
    <property type="entry name" value="Low-density Lipoprotein Receptor"/>
    <property type="match status" value="1"/>
</dbReference>
<dbReference type="CDD" id="cd00037">
    <property type="entry name" value="CLECT"/>
    <property type="match status" value="1"/>
</dbReference>
<keyword evidence="12 14" id="KW-1015">Disulfide bond</keyword>
<dbReference type="Gene3D" id="3.10.100.10">
    <property type="entry name" value="Mannose-Binding Protein A, subunit A"/>
    <property type="match status" value="1"/>
</dbReference>
<feature type="domain" description="EGF-like" evidence="20">
    <location>
        <begin position="2962"/>
        <end position="2998"/>
    </location>
</feature>
<dbReference type="Proteomes" id="UP001195483">
    <property type="component" value="Unassembled WGS sequence"/>
</dbReference>
<dbReference type="GO" id="GO:0043235">
    <property type="term" value="C:receptor complex"/>
    <property type="evidence" value="ECO:0007669"/>
    <property type="project" value="TreeGrafter"/>
</dbReference>
<accession>A0AAE0VYH6</accession>
<dbReference type="Pfam" id="PF12947">
    <property type="entry name" value="EGF_3"/>
    <property type="match status" value="1"/>
</dbReference>
<dbReference type="InterPro" id="IPR036055">
    <property type="entry name" value="LDL_receptor-like_sf"/>
</dbReference>
<dbReference type="InterPro" id="IPR003410">
    <property type="entry name" value="HYR_dom"/>
</dbReference>
<keyword evidence="25" id="KW-1185">Reference proteome</keyword>
<keyword evidence="2" id="KW-0217">Developmental protein</keyword>
<keyword evidence="16" id="KW-0768">Sushi</keyword>
<feature type="domain" description="Sushi" evidence="23">
    <location>
        <begin position="1030"/>
        <end position="1087"/>
    </location>
</feature>
<dbReference type="CDD" id="cd00033">
    <property type="entry name" value="CCP"/>
    <property type="match status" value="6"/>
</dbReference>
<keyword evidence="13" id="KW-0325">Glycoprotein</keyword>
<dbReference type="InterPro" id="IPR013320">
    <property type="entry name" value="ConA-like_dom_sf"/>
</dbReference>
<evidence type="ECO:0000256" key="2">
    <source>
        <dbReference type="ARBA" id="ARBA00022473"/>
    </source>
</evidence>
<dbReference type="SMART" id="SM00179">
    <property type="entry name" value="EGF_CA"/>
    <property type="match status" value="18"/>
</dbReference>
<evidence type="ECO:0000313" key="25">
    <source>
        <dbReference type="Proteomes" id="UP001195483"/>
    </source>
</evidence>
<dbReference type="InterPro" id="IPR001304">
    <property type="entry name" value="C-type_lectin-like"/>
</dbReference>
<evidence type="ECO:0000256" key="17">
    <source>
        <dbReference type="SAM" id="MobiDB-lite"/>
    </source>
</evidence>
<keyword evidence="3 14" id="KW-0245">EGF-like domain</keyword>